<keyword evidence="1" id="KW-0805">Transcription regulation</keyword>
<sequence length="265" mass="28946">MTADSSIRVIGRALEILRVINLKGSPSLSEIQRAVDLPYPTVLRLVRALVEEGVVEREPSRKRYRPTPLVQALSYGFQGHDALVTAARPHIEALTGIVHWPISVVTRMGNMMVVRDSTSTQTPLTFNHYYPGWQVPLIQSASGRAYLAHATPDSRASLIRHVEATGSEGDVQMLRVFESSGEAEKIRKQGYVAISRTAYSANPGRTSSFAVPIFEGENLLGTLTLVFFATAMTLEDALAKYLDPVLQTARRIGEDMGRSVPAGAA</sequence>
<dbReference type="SUPFAM" id="SSF55781">
    <property type="entry name" value="GAF domain-like"/>
    <property type="match status" value="1"/>
</dbReference>
<keyword evidence="7" id="KW-1185">Reference proteome</keyword>
<protein>
    <submittedName>
        <fullName evidence="6">Helix-turn-helix domain-containing protein</fullName>
    </submittedName>
</protein>
<dbReference type="PANTHER" id="PTHR30136">
    <property type="entry name" value="HELIX-TURN-HELIX TRANSCRIPTIONAL REGULATOR, ICLR FAMILY"/>
    <property type="match status" value="1"/>
</dbReference>
<dbReference type="Gene3D" id="3.30.450.40">
    <property type="match status" value="1"/>
</dbReference>
<feature type="domain" description="IclR-ED" evidence="5">
    <location>
        <begin position="69"/>
        <end position="258"/>
    </location>
</feature>
<dbReference type="PROSITE" id="PS51078">
    <property type="entry name" value="ICLR_ED"/>
    <property type="match status" value="1"/>
</dbReference>
<dbReference type="InterPro" id="IPR036388">
    <property type="entry name" value="WH-like_DNA-bd_sf"/>
</dbReference>
<accession>A0ABX8E3W0</accession>
<feature type="domain" description="HTH iclR-type" evidence="4">
    <location>
        <begin position="7"/>
        <end position="68"/>
    </location>
</feature>
<evidence type="ECO:0000256" key="2">
    <source>
        <dbReference type="ARBA" id="ARBA00023125"/>
    </source>
</evidence>
<keyword evidence="3" id="KW-0804">Transcription</keyword>
<proteinExistence type="predicted"/>
<name>A0ABX8E3W0_9SPHN</name>
<dbReference type="InterPro" id="IPR036390">
    <property type="entry name" value="WH_DNA-bd_sf"/>
</dbReference>
<dbReference type="InterPro" id="IPR029016">
    <property type="entry name" value="GAF-like_dom_sf"/>
</dbReference>
<dbReference type="InterPro" id="IPR050707">
    <property type="entry name" value="HTH_MetabolicPath_Reg"/>
</dbReference>
<dbReference type="Pfam" id="PF01614">
    <property type="entry name" value="IclR_C"/>
    <property type="match status" value="1"/>
</dbReference>
<keyword evidence="2" id="KW-0238">DNA-binding</keyword>
<dbReference type="CDD" id="cd00090">
    <property type="entry name" value="HTH_ARSR"/>
    <property type="match status" value="1"/>
</dbReference>
<gene>
    <name evidence="6" type="ORF">HT578_09395</name>
</gene>
<dbReference type="RefSeq" id="WP_213503742.1">
    <property type="nucleotide sequence ID" value="NZ_CP054856.1"/>
</dbReference>
<evidence type="ECO:0000256" key="3">
    <source>
        <dbReference type="ARBA" id="ARBA00023163"/>
    </source>
</evidence>
<dbReference type="Proteomes" id="UP000677126">
    <property type="component" value="Chromosome"/>
</dbReference>
<dbReference type="SUPFAM" id="SSF46785">
    <property type="entry name" value="Winged helix' DNA-binding domain"/>
    <property type="match status" value="1"/>
</dbReference>
<dbReference type="InterPro" id="IPR011991">
    <property type="entry name" value="ArsR-like_HTH"/>
</dbReference>
<evidence type="ECO:0000259" key="5">
    <source>
        <dbReference type="PROSITE" id="PS51078"/>
    </source>
</evidence>
<dbReference type="SMART" id="SM00346">
    <property type="entry name" value="HTH_ICLR"/>
    <property type="match status" value="1"/>
</dbReference>
<organism evidence="6 7">
    <name type="scientific">Novosphingobium decolorationis</name>
    <dbReference type="NCBI Taxonomy" id="2698673"/>
    <lineage>
        <taxon>Bacteria</taxon>
        <taxon>Pseudomonadati</taxon>
        <taxon>Pseudomonadota</taxon>
        <taxon>Alphaproteobacteria</taxon>
        <taxon>Sphingomonadales</taxon>
        <taxon>Sphingomonadaceae</taxon>
        <taxon>Novosphingobium</taxon>
    </lineage>
</organism>
<dbReference type="PANTHER" id="PTHR30136:SF23">
    <property type="entry name" value="DNA-BINDING TRANSCRIPTIONAL ACTIVATOR MHPR"/>
    <property type="match status" value="1"/>
</dbReference>
<evidence type="ECO:0000313" key="6">
    <source>
        <dbReference type="EMBL" id="QVM83877.1"/>
    </source>
</evidence>
<dbReference type="InterPro" id="IPR005471">
    <property type="entry name" value="Tscrpt_reg_IclR_N"/>
</dbReference>
<evidence type="ECO:0000256" key="1">
    <source>
        <dbReference type="ARBA" id="ARBA00023015"/>
    </source>
</evidence>
<dbReference type="Gene3D" id="1.10.10.10">
    <property type="entry name" value="Winged helix-like DNA-binding domain superfamily/Winged helix DNA-binding domain"/>
    <property type="match status" value="1"/>
</dbReference>
<dbReference type="InterPro" id="IPR014757">
    <property type="entry name" value="Tscrpt_reg_IclR_C"/>
</dbReference>
<evidence type="ECO:0000259" key="4">
    <source>
        <dbReference type="PROSITE" id="PS51077"/>
    </source>
</evidence>
<evidence type="ECO:0000313" key="7">
    <source>
        <dbReference type="Proteomes" id="UP000677126"/>
    </source>
</evidence>
<dbReference type="EMBL" id="CP054856">
    <property type="protein sequence ID" value="QVM83877.1"/>
    <property type="molecule type" value="Genomic_DNA"/>
</dbReference>
<dbReference type="PROSITE" id="PS51077">
    <property type="entry name" value="HTH_ICLR"/>
    <property type="match status" value="1"/>
</dbReference>
<reference evidence="6 7" key="1">
    <citation type="journal article" date="2021" name="Int. J. Syst. Evol. Microbiol.">
        <title>Novosphingobium decolorationis sp. nov., an aniline blue-decolourizing bacterium isolated from East Pacific sediment.</title>
        <authorList>
            <person name="Chen X."/>
            <person name="Dong B."/>
            <person name="Chen T."/>
            <person name="Ren N."/>
            <person name="Wang J."/>
            <person name="Xu Y."/>
            <person name="Yang J."/>
            <person name="Zhu S."/>
            <person name="Chen J."/>
        </authorList>
    </citation>
    <scope>NUCLEOTIDE SEQUENCE [LARGE SCALE GENOMIC DNA]</scope>
    <source>
        <strain evidence="6 7">502str22</strain>
    </source>
</reference>
<dbReference type="Pfam" id="PF09339">
    <property type="entry name" value="HTH_IclR"/>
    <property type="match status" value="1"/>
</dbReference>